<name>A0AAN9MG58_PHACN</name>
<evidence type="ECO:0000313" key="2">
    <source>
        <dbReference type="Proteomes" id="UP001374584"/>
    </source>
</evidence>
<gene>
    <name evidence="1" type="ORF">VNO80_17643</name>
</gene>
<accession>A0AAN9MG58</accession>
<dbReference type="AlphaFoldDB" id="A0AAN9MG58"/>
<dbReference type="Proteomes" id="UP001374584">
    <property type="component" value="Unassembled WGS sequence"/>
</dbReference>
<reference evidence="1 2" key="1">
    <citation type="submission" date="2024-01" db="EMBL/GenBank/DDBJ databases">
        <title>The genomes of 5 underutilized Papilionoideae crops provide insights into root nodulation and disease resistanc.</title>
        <authorList>
            <person name="Jiang F."/>
        </authorList>
    </citation>
    <scope>NUCLEOTIDE SEQUENCE [LARGE SCALE GENOMIC DNA]</scope>
    <source>
        <strain evidence="1">JINMINGXINNONG_FW02</strain>
        <tissue evidence="1">Leaves</tissue>
    </source>
</reference>
<proteinExistence type="predicted"/>
<comment type="caution">
    <text evidence="1">The sequence shown here is derived from an EMBL/GenBank/DDBJ whole genome shotgun (WGS) entry which is preliminary data.</text>
</comment>
<protein>
    <submittedName>
        <fullName evidence="1">Uncharacterized protein</fullName>
    </submittedName>
</protein>
<dbReference type="PANTHER" id="PTHR35097">
    <property type="entry name" value="GDSL ESTERASE/LIPASE"/>
    <property type="match status" value="1"/>
</dbReference>
<sequence length="402" mass="44130">MEAVLEKLNAFTESGQDFLDGVFRRRNPIEILKRLQREAFSDIMKLRDRQEKVERILSFYQSTKGGPFQDTFTHVRGHLDFLGSLLVLSDVNQQNLDVVDKCGIRTGVDSRFIFETTIGEKCSGAAEFVATHGGREHCDEKPLSLSKLSLTANVNDWFSLVAMPIGARGRDVAIASNSFDQVGKGFTDFSYFGPPLLHLHNGTAIGLTLRKSNVIASLAQHVSGLQILHTSSTFGQLVYQFSRGTKLSILGLHRMPLSSKKLGNFGVFTIPIVLSKQKEVSGAAPEVLPSKGTRTLGGSIALMAESEMDGFRKLGGWFEMNKLNPQSVQFGVTICDDSEDSLGWGISLSRFIVNSANEAHFQAESYLKFNIGNKFCLKPGVVLGTDGKSKIAALMLQSNWSL</sequence>
<dbReference type="PANTHER" id="PTHR35097:SF1">
    <property type="entry name" value="GDSL ESTERASE_LIPASE"/>
    <property type="match status" value="1"/>
</dbReference>
<dbReference type="EMBL" id="JAYMYR010000007">
    <property type="protein sequence ID" value="KAK7352224.1"/>
    <property type="molecule type" value="Genomic_DNA"/>
</dbReference>
<organism evidence="1 2">
    <name type="scientific">Phaseolus coccineus</name>
    <name type="common">Scarlet runner bean</name>
    <name type="synonym">Phaseolus multiflorus</name>
    <dbReference type="NCBI Taxonomy" id="3886"/>
    <lineage>
        <taxon>Eukaryota</taxon>
        <taxon>Viridiplantae</taxon>
        <taxon>Streptophyta</taxon>
        <taxon>Embryophyta</taxon>
        <taxon>Tracheophyta</taxon>
        <taxon>Spermatophyta</taxon>
        <taxon>Magnoliopsida</taxon>
        <taxon>eudicotyledons</taxon>
        <taxon>Gunneridae</taxon>
        <taxon>Pentapetalae</taxon>
        <taxon>rosids</taxon>
        <taxon>fabids</taxon>
        <taxon>Fabales</taxon>
        <taxon>Fabaceae</taxon>
        <taxon>Papilionoideae</taxon>
        <taxon>50 kb inversion clade</taxon>
        <taxon>NPAAA clade</taxon>
        <taxon>indigoferoid/millettioid clade</taxon>
        <taxon>Phaseoleae</taxon>
        <taxon>Phaseolus</taxon>
    </lineage>
</organism>
<evidence type="ECO:0000313" key="1">
    <source>
        <dbReference type="EMBL" id="KAK7352224.1"/>
    </source>
</evidence>
<keyword evidence="2" id="KW-1185">Reference proteome</keyword>